<proteinExistence type="predicted"/>
<dbReference type="GO" id="GO:0009117">
    <property type="term" value="P:nucleotide metabolic process"/>
    <property type="evidence" value="ECO:0007669"/>
    <property type="project" value="TreeGrafter"/>
</dbReference>
<dbReference type="GeneID" id="37076361"/>
<gene>
    <name evidence="3" type="ORF">BP01DRAFT_357177</name>
</gene>
<dbReference type="PANTHER" id="PTHR46648:SF1">
    <property type="entry name" value="ADENOSINE 5'-MONOPHOSPHORAMIDASE HNT1"/>
    <property type="match status" value="1"/>
</dbReference>
<name>A0A318ZDY9_9EURO</name>
<dbReference type="InterPro" id="IPR036265">
    <property type="entry name" value="HIT-like_sf"/>
</dbReference>
<dbReference type="RefSeq" id="XP_025430809.1">
    <property type="nucleotide sequence ID" value="XM_025575133.1"/>
</dbReference>
<reference evidence="3 4" key="1">
    <citation type="submission" date="2016-12" db="EMBL/GenBank/DDBJ databases">
        <title>The genomes of Aspergillus section Nigri reveals drivers in fungal speciation.</title>
        <authorList>
            <consortium name="DOE Joint Genome Institute"/>
            <person name="Vesth T.C."/>
            <person name="Nybo J."/>
            <person name="Theobald S."/>
            <person name="Brandl J."/>
            <person name="Frisvad J.C."/>
            <person name="Nielsen K.F."/>
            <person name="Lyhne E.K."/>
            <person name="Kogle M.E."/>
            <person name="Kuo A."/>
            <person name="Riley R."/>
            <person name="Clum A."/>
            <person name="Nolan M."/>
            <person name="Lipzen A."/>
            <person name="Salamov A."/>
            <person name="Henrissat B."/>
            <person name="Wiebenga A."/>
            <person name="De Vries R.P."/>
            <person name="Grigoriev I.V."/>
            <person name="Mortensen U.H."/>
            <person name="Andersen M.R."/>
            <person name="Baker S.E."/>
        </authorList>
    </citation>
    <scope>NUCLEOTIDE SEQUENCE [LARGE SCALE GENOMIC DNA]</scope>
    <source>
        <strain evidence="3 4">JOP 1030-1</strain>
    </source>
</reference>
<dbReference type="InterPro" id="IPR001310">
    <property type="entry name" value="Histidine_triad_HIT"/>
</dbReference>
<evidence type="ECO:0000259" key="2">
    <source>
        <dbReference type="PROSITE" id="PS51084"/>
    </source>
</evidence>
<dbReference type="SUPFAM" id="SSF54197">
    <property type="entry name" value="HIT-like"/>
    <property type="match status" value="2"/>
</dbReference>
<protein>
    <submittedName>
        <fullName evidence="3">HIT-like protein</fullName>
    </submittedName>
</protein>
<evidence type="ECO:0000313" key="3">
    <source>
        <dbReference type="EMBL" id="PYH44827.1"/>
    </source>
</evidence>
<keyword evidence="4" id="KW-1185">Reference proteome</keyword>
<comment type="caution">
    <text evidence="1">Lacks conserved residue(s) required for the propagation of feature annotation.</text>
</comment>
<accession>A0A318ZDY9</accession>
<dbReference type="STRING" id="1450539.A0A318ZDY9"/>
<dbReference type="PANTHER" id="PTHR46648">
    <property type="entry name" value="HIT FAMILY PROTEIN 1"/>
    <property type="match status" value="1"/>
</dbReference>
<sequence length="315" mass="35138">MANNNPSNTTIYQDTYLTVNLTLRPTTPGHTVATLTTNKTNLFNLPLPTFIETLQSLRRISLHLRDAFNVQRCALITTGGTTLSLLPLHGLTPQWAPVTHPTKEFHSQYPGYITSKNAPQMPTPKLNTIRSSILFAASAFPTSYHADHTFHGPSLDDQNLFARIVRGELSPQWRVWEDAHHVAFLTPYPNVPGFTVVVPRVHLSSDIFSLSAEEYAGLVRAAHTVGRLLIRAFGIERCGMIFEGFEIDYAHVKLVPIHGGGDDDDHDDQNLEDWCEPFQEAYQGYVSSMPGPRVEDEEPLVKKAEEIRAVINPSS</sequence>
<evidence type="ECO:0000313" key="4">
    <source>
        <dbReference type="Proteomes" id="UP000248349"/>
    </source>
</evidence>
<dbReference type="Proteomes" id="UP000248349">
    <property type="component" value="Unassembled WGS sequence"/>
</dbReference>
<dbReference type="GO" id="GO:0003824">
    <property type="term" value="F:catalytic activity"/>
    <property type="evidence" value="ECO:0007669"/>
    <property type="project" value="InterPro"/>
</dbReference>
<dbReference type="PROSITE" id="PS51084">
    <property type="entry name" value="HIT_2"/>
    <property type="match status" value="1"/>
</dbReference>
<dbReference type="OrthoDB" id="2262349at2759"/>
<feature type="domain" description="HIT" evidence="2">
    <location>
        <begin position="160"/>
        <end position="265"/>
    </location>
</feature>
<dbReference type="AlphaFoldDB" id="A0A318ZDY9"/>
<dbReference type="InterPro" id="IPR011146">
    <property type="entry name" value="HIT-like"/>
</dbReference>
<evidence type="ECO:0000256" key="1">
    <source>
        <dbReference type="PROSITE-ProRule" id="PRU00464"/>
    </source>
</evidence>
<dbReference type="EMBL" id="KZ821234">
    <property type="protein sequence ID" value="PYH44827.1"/>
    <property type="molecule type" value="Genomic_DNA"/>
</dbReference>
<dbReference type="Gene3D" id="3.30.428.10">
    <property type="entry name" value="HIT-like"/>
    <property type="match status" value="1"/>
</dbReference>
<organism evidence="3 4">
    <name type="scientific">Aspergillus saccharolyticus JOP 1030-1</name>
    <dbReference type="NCBI Taxonomy" id="1450539"/>
    <lineage>
        <taxon>Eukaryota</taxon>
        <taxon>Fungi</taxon>
        <taxon>Dikarya</taxon>
        <taxon>Ascomycota</taxon>
        <taxon>Pezizomycotina</taxon>
        <taxon>Eurotiomycetes</taxon>
        <taxon>Eurotiomycetidae</taxon>
        <taxon>Eurotiales</taxon>
        <taxon>Aspergillaceae</taxon>
        <taxon>Aspergillus</taxon>
        <taxon>Aspergillus subgen. Circumdati</taxon>
    </lineage>
</organism>